<dbReference type="PANTHER" id="PTHR12265">
    <property type="entry name" value="TRANSMEMBRANE PROTEIN 53"/>
    <property type="match status" value="1"/>
</dbReference>
<dbReference type="PANTHER" id="PTHR12265:SF30">
    <property type="entry name" value="TRANSMEMBRANE PROTEIN 53"/>
    <property type="match status" value="1"/>
</dbReference>
<evidence type="ECO:0000256" key="6">
    <source>
        <dbReference type="ARBA" id="ARBA00034303"/>
    </source>
</evidence>
<evidence type="ECO:0000256" key="4">
    <source>
        <dbReference type="ARBA" id="ARBA00023136"/>
    </source>
</evidence>
<dbReference type="OrthoDB" id="77878at2759"/>
<dbReference type="InterPro" id="IPR008547">
    <property type="entry name" value="DUF829_TMEM53"/>
</dbReference>
<feature type="transmembrane region" description="Helical" evidence="7">
    <location>
        <begin position="183"/>
        <end position="205"/>
    </location>
</feature>
<dbReference type="InterPro" id="IPR029058">
    <property type="entry name" value="AB_hydrolase_fold"/>
</dbReference>
<dbReference type="GO" id="GO:0005640">
    <property type="term" value="C:nuclear outer membrane"/>
    <property type="evidence" value="ECO:0007669"/>
    <property type="project" value="UniProtKB-SubCell"/>
</dbReference>
<dbReference type="AlphaFoldDB" id="A0A061B235"/>
<evidence type="ECO:0000256" key="1">
    <source>
        <dbReference type="ARBA" id="ARBA00007387"/>
    </source>
</evidence>
<keyword evidence="2 7" id="KW-0812">Transmembrane</keyword>
<dbReference type="Pfam" id="PF05705">
    <property type="entry name" value="DUF829"/>
    <property type="match status" value="1"/>
</dbReference>
<reference evidence="8" key="1">
    <citation type="journal article" date="2014" name="Genome Announc.">
        <title>Draft genome sequence of Rhodosporidium toruloides CECT1137, an oleaginous yeast of biotechnological interest.</title>
        <authorList>
            <person name="Morin N."/>
            <person name="Calcas X."/>
            <person name="Devillers H."/>
            <person name="Durrens P."/>
            <person name="Sherman D.J."/>
            <person name="Nicaud J.-M."/>
            <person name="Neuveglise C."/>
        </authorList>
    </citation>
    <scope>NUCLEOTIDE SEQUENCE</scope>
    <source>
        <strain evidence="8">CECT1137</strain>
    </source>
</reference>
<keyword evidence="4 7" id="KW-0472">Membrane</keyword>
<dbReference type="EMBL" id="LK052943">
    <property type="protein sequence ID" value="CDR43889.1"/>
    <property type="molecule type" value="Genomic_DNA"/>
</dbReference>
<evidence type="ECO:0000256" key="2">
    <source>
        <dbReference type="ARBA" id="ARBA00022692"/>
    </source>
</evidence>
<evidence type="ECO:0000256" key="7">
    <source>
        <dbReference type="SAM" id="Phobius"/>
    </source>
</evidence>
<sequence>MASRSLFKQLSRSVYLAEPASRLANGAADAARKGPQMVLILSWMDAQLKHVEKYAETYMKLYPSSSILVVRSNQRDFWQTAAFAKTLSPAIDVLRKEATYPAGPSSRLLVHTFSNGGCLTLKQLNELLRSSPSSANGSADSEPLLKKSSTGIPARAFVFDSCPGLSTLSSTMAAFTAPIKSAFLRYPAMAVVAMVYGVLRLYGVIFRKTPVLQRLSNYLNSPALPSVPRLYLYSPADLLIRHTDVEKHAALARSVVGVQDVRLEKFEGTAHVAHARKEGERYWSAVQRIWDESGKQ</sequence>
<comment type="similarity">
    <text evidence="1">Belongs to the TMEM53 family.</text>
</comment>
<accession>A0A061B235</accession>
<proteinExistence type="inferred from homology"/>
<name>A0A061B235_RHOTO</name>
<organism evidence="8">
    <name type="scientific">Rhodotorula toruloides</name>
    <name type="common">Yeast</name>
    <name type="synonym">Rhodosporidium toruloides</name>
    <dbReference type="NCBI Taxonomy" id="5286"/>
    <lineage>
        <taxon>Eukaryota</taxon>
        <taxon>Fungi</taxon>
        <taxon>Dikarya</taxon>
        <taxon>Basidiomycota</taxon>
        <taxon>Pucciniomycotina</taxon>
        <taxon>Microbotryomycetes</taxon>
        <taxon>Sporidiobolales</taxon>
        <taxon>Sporidiobolaceae</taxon>
        <taxon>Rhodotorula</taxon>
    </lineage>
</organism>
<keyword evidence="3 7" id="KW-1133">Transmembrane helix</keyword>
<comment type="subcellular location">
    <subcellularLocation>
        <location evidence="6">Nucleus outer membrane</location>
        <topology evidence="6">Single-pass membrane protein</topology>
    </subcellularLocation>
</comment>
<evidence type="ECO:0000313" key="8">
    <source>
        <dbReference type="EMBL" id="CDR43889.1"/>
    </source>
</evidence>
<evidence type="ECO:0000256" key="3">
    <source>
        <dbReference type="ARBA" id="ARBA00022989"/>
    </source>
</evidence>
<evidence type="ECO:0000256" key="5">
    <source>
        <dbReference type="ARBA" id="ARBA00023242"/>
    </source>
</evidence>
<dbReference type="SUPFAM" id="SSF53474">
    <property type="entry name" value="alpha/beta-Hydrolases"/>
    <property type="match status" value="1"/>
</dbReference>
<protein>
    <submittedName>
        <fullName evidence="8">RHTO0S08e07558g1_1</fullName>
    </submittedName>
</protein>
<keyword evidence="5" id="KW-0539">Nucleus</keyword>
<gene>
    <name evidence="8" type="ORF">RHTO0S_08e07558g</name>
</gene>